<keyword evidence="2" id="KW-1185">Reference proteome</keyword>
<gene>
    <name evidence="1" type="ORF">QFC19_003416</name>
</gene>
<comment type="caution">
    <text evidence="1">The sequence shown here is derived from an EMBL/GenBank/DDBJ whole genome shotgun (WGS) entry which is preliminary data.</text>
</comment>
<protein>
    <submittedName>
        <fullName evidence="1">Uncharacterized protein</fullName>
    </submittedName>
</protein>
<sequence>MQHEISFANTTENIPLGSLVRNRSNPTLRIWDRDPVPGEFINGPLSNRNASWYFACVRKSHGDIKLRQIAHLDRDAAKTTVIHVRASHSTVKTLKQPSNVFRQLVRKAAKEPDERTDTLSGFIRAAIEERDGLHLVTGITSVKGVVFNEYSVTFTATDMGGSIPISEIIQMSTGATVPGIDPGFSVKHIAGVANARQSSFEDERIFLVHYQKVKIELMRRVFNRYRGEGILELDLGNELAVTRPIMMGGEPRHDEDEWVCTFAVDDSEEQDVVGIEVNAND</sequence>
<evidence type="ECO:0000313" key="1">
    <source>
        <dbReference type="EMBL" id="KAJ9105846.1"/>
    </source>
</evidence>
<reference evidence="1" key="1">
    <citation type="submission" date="2023-04" db="EMBL/GenBank/DDBJ databases">
        <title>Draft Genome sequencing of Naganishia species isolated from polar environments using Oxford Nanopore Technology.</title>
        <authorList>
            <person name="Leo P."/>
            <person name="Venkateswaran K."/>
        </authorList>
    </citation>
    <scope>NUCLEOTIDE SEQUENCE</scope>
    <source>
        <strain evidence="1">MNA-CCFEE 5261</strain>
    </source>
</reference>
<name>A0ACC2W387_9TREE</name>
<proteinExistence type="predicted"/>
<accession>A0ACC2W387</accession>
<organism evidence="1 2">
    <name type="scientific">Naganishia cerealis</name>
    <dbReference type="NCBI Taxonomy" id="610337"/>
    <lineage>
        <taxon>Eukaryota</taxon>
        <taxon>Fungi</taxon>
        <taxon>Dikarya</taxon>
        <taxon>Basidiomycota</taxon>
        <taxon>Agaricomycotina</taxon>
        <taxon>Tremellomycetes</taxon>
        <taxon>Filobasidiales</taxon>
        <taxon>Filobasidiaceae</taxon>
        <taxon>Naganishia</taxon>
    </lineage>
</organism>
<dbReference type="EMBL" id="JASBWR010000032">
    <property type="protein sequence ID" value="KAJ9105846.1"/>
    <property type="molecule type" value="Genomic_DNA"/>
</dbReference>
<evidence type="ECO:0000313" key="2">
    <source>
        <dbReference type="Proteomes" id="UP001241377"/>
    </source>
</evidence>
<dbReference type="Proteomes" id="UP001241377">
    <property type="component" value="Unassembled WGS sequence"/>
</dbReference>